<comment type="caution">
    <text evidence="1">The sequence shown here is derived from an EMBL/GenBank/DDBJ whole genome shotgun (WGS) entry which is preliminary data.</text>
</comment>
<dbReference type="Gene3D" id="2.60.40.1120">
    <property type="entry name" value="Carboxypeptidase-like, regulatory domain"/>
    <property type="match status" value="1"/>
</dbReference>
<proteinExistence type="predicted"/>
<dbReference type="Proteomes" id="UP001500968">
    <property type="component" value="Unassembled WGS sequence"/>
</dbReference>
<accession>A0ABP7TF89</accession>
<name>A0ABP7TF89_9FLAO</name>
<dbReference type="RefSeq" id="WP_324691298.1">
    <property type="nucleotide sequence ID" value="NZ_BAABCR010000004.1"/>
</dbReference>
<sequence length="340" mass="38940">MIQRLLFGLILLCTADVFSQYIKGKVVDEAQQPLPSATVYYEGTTLATLTDEEGNFNIIYEPKIKRPIVVSYMGYVTAYAENYSVGESLKIIMKQSTNSLREVVIKKDRFTRKEKMAIFKERFLGITSFGLKTVIENEDDIELEYDEEKRMLKAYSDKPLLIINNSLGYKINYELVDFEVQFNGITLHPHAVTNSFYAGYTRFEEIKSSATVQRNRAKAYEGSPTHFFRCLANYSWGKDSFQLFVKGGLTSPVNHFTVYKEEDNFKVLVRKQQFPELKGTNITAVFGLLFDEKFQSSVYFYSDAILIDSFGNILNPRDVAFSGAIQFKRLGDTLPLNYGL</sequence>
<keyword evidence="2" id="KW-1185">Reference proteome</keyword>
<dbReference type="SUPFAM" id="SSF49464">
    <property type="entry name" value="Carboxypeptidase regulatory domain-like"/>
    <property type="match status" value="1"/>
</dbReference>
<gene>
    <name evidence="1" type="ORF">GCM10022386_05560</name>
</gene>
<dbReference type="InterPro" id="IPR008969">
    <property type="entry name" value="CarboxyPept-like_regulatory"/>
</dbReference>
<evidence type="ECO:0000313" key="2">
    <source>
        <dbReference type="Proteomes" id="UP001500968"/>
    </source>
</evidence>
<dbReference type="EMBL" id="BAABCR010000004">
    <property type="protein sequence ID" value="GAA4025184.1"/>
    <property type="molecule type" value="Genomic_DNA"/>
</dbReference>
<reference evidence="2" key="1">
    <citation type="journal article" date="2019" name="Int. J. Syst. Evol. Microbiol.">
        <title>The Global Catalogue of Microorganisms (GCM) 10K type strain sequencing project: providing services to taxonomists for standard genome sequencing and annotation.</title>
        <authorList>
            <consortium name="The Broad Institute Genomics Platform"/>
            <consortium name="The Broad Institute Genome Sequencing Center for Infectious Disease"/>
            <person name="Wu L."/>
            <person name="Ma J."/>
        </authorList>
    </citation>
    <scope>NUCLEOTIDE SEQUENCE [LARGE SCALE GENOMIC DNA]</scope>
    <source>
        <strain evidence="2">JCM 17064</strain>
    </source>
</reference>
<protein>
    <recommendedName>
        <fullName evidence="3">Carboxypeptidase-like regulatory domain-containing protein</fullName>
    </recommendedName>
</protein>
<dbReference type="Pfam" id="PF13715">
    <property type="entry name" value="CarbopepD_reg_2"/>
    <property type="match status" value="1"/>
</dbReference>
<organism evidence="1 2">
    <name type="scientific">Flavobacterium cheonhonense</name>
    <dbReference type="NCBI Taxonomy" id="706185"/>
    <lineage>
        <taxon>Bacteria</taxon>
        <taxon>Pseudomonadati</taxon>
        <taxon>Bacteroidota</taxon>
        <taxon>Flavobacteriia</taxon>
        <taxon>Flavobacteriales</taxon>
        <taxon>Flavobacteriaceae</taxon>
        <taxon>Flavobacterium</taxon>
    </lineage>
</organism>
<evidence type="ECO:0008006" key="3">
    <source>
        <dbReference type="Google" id="ProtNLM"/>
    </source>
</evidence>
<evidence type="ECO:0000313" key="1">
    <source>
        <dbReference type="EMBL" id="GAA4025184.1"/>
    </source>
</evidence>